<evidence type="ECO:0000313" key="4">
    <source>
        <dbReference type="Proteomes" id="UP000735302"/>
    </source>
</evidence>
<name>A0AAV4AXF1_9GAST</name>
<accession>A0AAV4AXF1</accession>
<feature type="transmembrane region" description="Helical" evidence="2">
    <location>
        <begin position="67"/>
        <end position="83"/>
    </location>
</feature>
<feature type="compositionally biased region" description="Acidic residues" evidence="1">
    <location>
        <begin position="29"/>
        <end position="44"/>
    </location>
</feature>
<dbReference type="EMBL" id="BLXT01004368">
    <property type="protein sequence ID" value="GFO11945.1"/>
    <property type="molecule type" value="Genomic_DNA"/>
</dbReference>
<keyword evidence="2" id="KW-0472">Membrane</keyword>
<keyword evidence="2" id="KW-0812">Transmembrane</keyword>
<proteinExistence type="predicted"/>
<evidence type="ECO:0000313" key="3">
    <source>
        <dbReference type="EMBL" id="GFO11945.1"/>
    </source>
</evidence>
<organism evidence="3 4">
    <name type="scientific">Plakobranchus ocellatus</name>
    <dbReference type="NCBI Taxonomy" id="259542"/>
    <lineage>
        <taxon>Eukaryota</taxon>
        <taxon>Metazoa</taxon>
        <taxon>Spiralia</taxon>
        <taxon>Lophotrochozoa</taxon>
        <taxon>Mollusca</taxon>
        <taxon>Gastropoda</taxon>
        <taxon>Heterobranchia</taxon>
        <taxon>Euthyneura</taxon>
        <taxon>Panpulmonata</taxon>
        <taxon>Sacoglossa</taxon>
        <taxon>Placobranchoidea</taxon>
        <taxon>Plakobranchidae</taxon>
        <taxon>Plakobranchus</taxon>
    </lineage>
</organism>
<feature type="region of interest" description="Disordered" evidence="1">
    <location>
        <begin position="21"/>
        <end position="44"/>
    </location>
</feature>
<keyword evidence="2" id="KW-1133">Transmembrane helix</keyword>
<dbReference type="AlphaFoldDB" id="A0AAV4AXF1"/>
<keyword evidence="4" id="KW-1185">Reference proteome</keyword>
<gene>
    <name evidence="3" type="ORF">PoB_003845000</name>
</gene>
<protein>
    <submittedName>
        <fullName evidence="3">Uncharacterized protein</fullName>
    </submittedName>
</protein>
<evidence type="ECO:0000256" key="2">
    <source>
        <dbReference type="SAM" id="Phobius"/>
    </source>
</evidence>
<sequence>MFAVVIAKRCGSSSGRAVGYQIRGPSVAGDDDDGGDHEDDDSDDGVEARVMEYFSVVLLMMTRSARLYKYIFILFSLVGFYLVG</sequence>
<reference evidence="3 4" key="1">
    <citation type="journal article" date="2021" name="Elife">
        <title>Chloroplast acquisition without the gene transfer in kleptoplastic sea slugs, Plakobranchus ocellatus.</title>
        <authorList>
            <person name="Maeda T."/>
            <person name="Takahashi S."/>
            <person name="Yoshida T."/>
            <person name="Shimamura S."/>
            <person name="Takaki Y."/>
            <person name="Nagai Y."/>
            <person name="Toyoda A."/>
            <person name="Suzuki Y."/>
            <person name="Arimoto A."/>
            <person name="Ishii H."/>
            <person name="Satoh N."/>
            <person name="Nishiyama T."/>
            <person name="Hasebe M."/>
            <person name="Maruyama T."/>
            <person name="Minagawa J."/>
            <person name="Obokata J."/>
            <person name="Shigenobu S."/>
        </authorList>
    </citation>
    <scope>NUCLEOTIDE SEQUENCE [LARGE SCALE GENOMIC DNA]</scope>
</reference>
<dbReference type="Proteomes" id="UP000735302">
    <property type="component" value="Unassembled WGS sequence"/>
</dbReference>
<evidence type="ECO:0000256" key="1">
    <source>
        <dbReference type="SAM" id="MobiDB-lite"/>
    </source>
</evidence>
<comment type="caution">
    <text evidence="3">The sequence shown here is derived from an EMBL/GenBank/DDBJ whole genome shotgun (WGS) entry which is preliminary data.</text>
</comment>